<sequence>MDKTIFSNIFNNIILNRIIFNNVHELNCRFNKKSFKWCEVLKLPCLLASRNYLDQLKIYLNDDSNPISTKNNDIFPEGKIVDEAIRGGSLEMFEYLINYFHIDHNLKYKSETIILAYSYSPFSGNLELMKFLSAKADESTFEEEYFGATKRNVFDAATAVGNIGLIEWLFANRTQDIQGSDMLKTALKFRNNTNMVEYLLTEHKHTFNFEENKFIPSHYVSRENHEFFEMLVRNGCIISDEIMDHAIDENNLDLVKWLHYNTTYQCCWQTIDKTAKAGNLDLLKWLNENRTEVASTDAMDYASANGHLHVVKWLHYNRSEGCTTRAMDFCCMEKDYFGNEDYNNDKTPLEIIKFLHETRSEGCTEDALNSAAIEGNLEVVKFLYNNRTERYSDDVFDEIALNGQHQILEWFDQQEDTDMIFSEDILLHIVQSGYLNVLKFLYSKNGEENRFGFTTEIMDLAIMYEHLDIMIWLYENLPEITKNPSLSKTYYCNMEVFQWLVEHYGQNKIIKSINLSYFLKFIDNQKDMKFLLNMLSTDYLNQLITIQKEMESEYIAFIILDTLKKHIKIMKKMKINNKISI</sequence>
<comment type="caution">
    <text evidence="1">The sequence shown here is derived from an EMBL/GenBank/DDBJ whole genome shotgun (WGS) entry which is preliminary data.</text>
</comment>
<dbReference type="Gene3D" id="1.25.40.20">
    <property type="entry name" value="Ankyrin repeat-containing domain"/>
    <property type="match status" value="3"/>
</dbReference>
<evidence type="ECO:0000313" key="1">
    <source>
        <dbReference type="EMBL" id="EFA83685.1"/>
    </source>
</evidence>
<dbReference type="AlphaFoldDB" id="D3B2Y7"/>
<gene>
    <name evidence="1" type="ORF">PPL_02752</name>
</gene>
<dbReference type="RefSeq" id="XP_020435802.1">
    <property type="nucleotide sequence ID" value="XM_020573730.1"/>
</dbReference>
<keyword evidence="2" id="KW-1185">Reference proteome</keyword>
<dbReference type="InterPro" id="IPR002110">
    <property type="entry name" value="Ankyrin_rpt"/>
</dbReference>
<dbReference type="PANTHER" id="PTHR46586:SF3">
    <property type="entry name" value="ANKYRIN REPEAT-CONTAINING PROTEIN"/>
    <property type="match status" value="1"/>
</dbReference>
<dbReference type="Pfam" id="PF13637">
    <property type="entry name" value="Ank_4"/>
    <property type="match status" value="1"/>
</dbReference>
<name>D3B2Y7_HETP5</name>
<dbReference type="InterPro" id="IPR036770">
    <property type="entry name" value="Ankyrin_rpt-contain_sf"/>
</dbReference>
<protein>
    <recommendedName>
        <fullName evidence="3">Ankyrin repeat protein</fullName>
    </recommendedName>
</protein>
<dbReference type="EMBL" id="ADBJ01000010">
    <property type="protein sequence ID" value="EFA83685.1"/>
    <property type="molecule type" value="Genomic_DNA"/>
</dbReference>
<dbReference type="InterPro" id="IPR052050">
    <property type="entry name" value="SecEffector_AnkRepeat"/>
</dbReference>
<accession>D3B2Y7</accession>
<dbReference type="Proteomes" id="UP000001396">
    <property type="component" value="Unassembled WGS sequence"/>
</dbReference>
<evidence type="ECO:0000313" key="2">
    <source>
        <dbReference type="Proteomes" id="UP000001396"/>
    </source>
</evidence>
<dbReference type="InParanoid" id="D3B2Y7"/>
<dbReference type="GeneID" id="31358275"/>
<reference evidence="1 2" key="1">
    <citation type="journal article" date="2011" name="Genome Res.">
        <title>Phylogeny-wide analysis of social amoeba genomes highlights ancient origins for complex intercellular communication.</title>
        <authorList>
            <person name="Heidel A.J."/>
            <person name="Lawal H.M."/>
            <person name="Felder M."/>
            <person name="Schilde C."/>
            <person name="Helps N.R."/>
            <person name="Tunggal B."/>
            <person name="Rivero F."/>
            <person name="John U."/>
            <person name="Schleicher M."/>
            <person name="Eichinger L."/>
            <person name="Platzer M."/>
            <person name="Noegel A.A."/>
            <person name="Schaap P."/>
            <person name="Gloeckner G."/>
        </authorList>
    </citation>
    <scope>NUCLEOTIDE SEQUENCE [LARGE SCALE GENOMIC DNA]</scope>
    <source>
        <strain evidence="2">ATCC 26659 / Pp 5 / PN500</strain>
    </source>
</reference>
<proteinExistence type="predicted"/>
<organism evidence="1 2">
    <name type="scientific">Heterostelium pallidum (strain ATCC 26659 / Pp 5 / PN500)</name>
    <name type="common">Cellular slime mold</name>
    <name type="synonym">Polysphondylium pallidum</name>
    <dbReference type="NCBI Taxonomy" id="670386"/>
    <lineage>
        <taxon>Eukaryota</taxon>
        <taxon>Amoebozoa</taxon>
        <taxon>Evosea</taxon>
        <taxon>Eumycetozoa</taxon>
        <taxon>Dictyostelia</taxon>
        <taxon>Acytosteliales</taxon>
        <taxon>Acytosteliaceae</taxon>
        <taxon>Heterostelium</taxon>
    </lineage>
</organism>
<dbReference type="PANTHER" id="PTHR46586">
    <property type="entry name" value="ANKYRIN REPEAT-CONTAINING PROTEIN"/>
    <property type="match status" value="1"/>
</dbReference>
<dbReference type="SUPFAM" id="SSF48403">
    <property type="entry name" value="Ankyrin repeat"/>
    <property type="match status" value="2"/>
</dbReference>
<evidence type="ECO:0008006" key="3">
    <source>
        <dbReference type="Google" id="ProtNLM"/>
    </source>
</evidence>